<dbReference type="SMART" id="SM00320">
    <property type="entry name" value="WD40"/>
    <property type="match status" value="6"/>
</dbReference>
<feature type="repeat" description="WD" evidence="3">
    <location>
        <begin position="125"/>
        <end position="168"/>
    </location>
</feature>
<dbReference type="Proteomes" id="UP000092583">
    <property type="component" value="Unassembled WGS sequence"/>
</dbReference>
<dbReference type="InterPro" id="IPR015943">
    <property type="entry name" value="WD40/YVTN_repeat-like_dom_sf"/>
</dbReference>
<keyword evidence="2" id="KW-0677">Repeat</keyword>
<name>A0A1B9IVI9_9TREE</name>
<feature type="repeat" description="WD" evidence="3">
    <location>
        <begin position="102"/>
        <end position="124"/>
    </location>
</feature>
<dbReference type="InterPro" id="IPR045182">
    <property type="entry name" value="JINGUBANG-like"/>
</dbReference>
<evidence type="ECO:0000256" key="1">
    <source>
        <dbReference type="ARBA" id="ARBA00022574"/>
    </source>
</evidence>
<dbReference type="EMBL" id="KI669460">
    <property type="protein sequence ID" value="OCF59552.1"/>
    <property type="molecule type" value="Genomic_DNA"/>
</dbReference>
<gene>
    <name evidence="5" type="ORF">L486_02219</name>
</gene>
<feature type="region of interest" description="Disordered" evidence="4">
    <location>
        <begin position="1"/>
        <end position="31"/>
    </location>
</feature>
<dbReference type="InterPro" id="IPR019775">
    <property type="entry name" value="WD40_repeat_CS"/>
</dbReference>
<dbReference type="SUPFAM" id="SSF50978">
    <property type="entry name" value="WD40 repeat-like"/>
    <property type="match status" value="1"/>
</dbReference>
<reference evidence="6" key="2">
    <citation type="submission" date="2013-12" db="EMBL/GenBank/DDBJ databases">
        <title>Evolution of pathogenesis and genome organization in the Tremellales.</title>
        <authorList>
            <person name="Cuomo C."/>
            <person name="Litvintseva A."/>
            <person name="Heitman J."/>
            <person name="Chen Y."/>
            <person name="Sun S."/>
            <person name="Springer D."/>
            <person name="Dromer F."/>
            <person name="Young S."/>
            <person name="Zeng Q."/>
            <person name="Chapman S."/>
            <person name="Gujja S."/>
            <person name="Saif S."/>
            <person name="Birren B."/>
        </authorList>
    </citation>
    <scope>NUCLEOTIDE SEQUENCE [LARGE SCALE GENOMIC DNA]</scope>
    <source>
        <strain evidence="6">CBS 10435</strain>
    </source>
</reference>
<sequence length="405" mass="45360">MQSSDPGHLFQTTSQLAQSANRERKSKASEKIGEPINVSSKVLDLVVRGQEGWTAESGFICRRLDLRTGKTIKIYKGHQGPVTSIALHEIRNSDDGNKWLALFTGSWDKTIKIWNADTGELLHTLESHVDFIKSLLILPSTNHLTLLSTSSDRTIKLWDISSLLSSSTPRCIQNIKEHTRPVECSVYKSDIDVNGKPTGGITVYTGDSLGLIKVWSWNGSERRLESKDKEELKGHETSVNQLAITDEGLWSVSSDKIAIFHPFSLSTNPKPKIIHPSYIRSILPIPEDFPLSQPLLLTGSEDEDIRIFNIDSLLDIGQGQTAKVKGIIQGHCGDVTVLRAWYRDEEGKKGWYVVSGGLDCTLRRWSVQDLLNPPVLNYELEEEKEEIGLTEEEERELAELMSDED</sequence>
<dbReference type="Pfam" id="PF00400">
    <property type="entry name" value="WD40"/>
    <property type="match status" value="2"/>
</dbReference>
<keyword evidence="6" id="KW-1185">Reference proteome</keyword>
<dbReference type="PROSITE" id="PS50082">
    <property type="entry name" value="WD_REPEATS_2"/>
    <property type="match status" value="2"/>
</dbReference>
<dbReference type="Gene3D" id="2.130.10.10">
    <property type="entry name" value="YVTN repeat-like/Quinoprotein amine dehydrogenase"/>
    <property type="match status" value="2"/>
</dbReference>
<feature type="region of interest" description="Disordered" evidence="4">
    <location>
        <begin position="383"/>
        <end position="405"/>
    </location>
</feature>
<accession>A0A1B9IVI9</accession>
<dbReference type="InterPro" id="IPR036322">
    <property type="entry name" value="WD40_repeat_dom_sf"/>
</dbReference>
<evidence type="ECO:0000256" key="2">
    <source>
        <dbReference type="ARBA" id="ARBA00022737"/>
    </source>
</evidence>
<dbReference type="AlphaFoldDB" id="A0A1B9IVI9"/>
<evidence type="ECO:0000256" key="4">
    <source>
        <dbReference type="SAM" id="MobiDB-lite"/>
    </source>
</evidence>
<dbReference type="PANTHER" id="PTHR22844:SF387">
    <property type="entry name" value="F3I6.5 PROTEIN"/>
    <property type="match status" value="1"/>
</dbReference>
<dbReference type="PRINTS" id="PR00320">
    <property type="entry name" value="GPROTEINBRPT"/>
</dbReference>
<evidence type="ECO:0000313" key="5">
    <source>
        <dbReference type="EMBL" id="OCF59552.1"/>
    </source>
</evidence>
<dbReference type="OrthoDB" id="6262491at2759"/>
<dbReference type="InterPro" id="IPR020472">
    <property type="entry name" value="WD40_PAC1"/>
</dbReference>
<dbReference type="PROSITE" id="PS50294">
    <property type="entry name" value="WD_REPEATS_REGION"/>
    <property type="match status" value="1"/>
</dbReference>
<feature type="compositionally biased region" description="Basic and acidic residues" evidence="4">
    <location>
        <begin position="21"/>
        <end position="31"/>
    </location>
</feature>
<evidence type="ECO:0000313" key="6">
    <source>
        <dbReference type="Proteomes" id="UP000092583"/>
    </source>
</evidence>
<dbReference type="InterPro" id="IPR001680">
    <property type="entry name" value="WD40_rpt"/>
</dbReference>
<dbReference type="STRING" id="1331196.A0A1B9IVI9"/>
<evidence type="ECO:0000256" key="3">
    <source>
        <dbReference type="PROSITE-ProRule" id="PRU00221"/>
    </source>
</evidence>
<reference evidence="5 6" key="1">
    <citation type="submission" date="2013-07" db="EMBL/GenBank/DDBJ databases">
        <title>The Genome Sequence of Kwoniella mangroviensis CBS10435.</title>
        <authorList>
            <consortium name="The Broad Institute Genome Sequencing Platform"/>
            <person name="Cuomo C."/>
            <person name="Litvintseva A."/>
            <person name="Chen Y."/>
            <person name="Heitman J."/>
            <person name="Sun S."/>
            <person name="Springer D."/>
            <person name="Dromer F."/>
            <person name="Young S.K."/>
            <person name="Zeng Q."/>
            <person name="Gargeya S."/>
            <person name="Fitzgerald M."/>
            <person name="Abouelleil A."/>
            <person name="Alvarado L."/>
            <person name="Berlin A.M."/>
            <person name="Chapman S.B."/>
            <person name="Dewar J."/>
            <person name="Goldberg J."/>
            <person name="Griggs A."/>
            <person name="Gujja S."/>
            <person name="Hansen M."/>
            <person name="Howarth C."/>
            <person name="Imamovic A."/>
            <person name="Larimer J."/>
            <person name="McCowan C."/>
            <person name="Murphy C."/>
            <person name="Pearson M."/>
            <person name="Priest M."/>
            <person name="Roberts A."/>
            <person name="Saif S."/>
            <person name="Shea T."/>
            <person name="Sykes S."/>
            <person name="Wortman J."/>
            <person name="Nusbaum C."/>
            <person name="Birren B."/>
        </authorList>
    </citation>
    <scope>NUCLEOTIDE SEQUENCE [LARGE SCALE GENOMIC DNA]</scope>
    <source>
        <strain evidence="5 6">CBS 10435</strain>
    </source>
</reference>
<dbReference type="PANTHER" id="PTHR22844">
    <property type="entry name" value="F-BOX AND WD40 DOMAIN PROTEIN"/>
    <property type="match status" value="1"/>
</dbReference>
<protein>
    <submittedName>
        <fullName evidence="5">Uncharacterized protein</fullName>
    </submittedName>
</protein>
<organism evidence="5 6">
    <name type="scientific">Kwoniella mangroviensis CBS 10435</name>
    <dbReference type="NCBI Taxonomy" id="1331196"/>
    <lineage>
        <taxon>Eukaryota</taxon>
        <taxon>Fungi</taxon>
        <taxon>Dikarya</taxon>
        <taxon>Basidiomycota</taxon>
        <taxon>Agaricomycotina</taxon>
        <taxon>Tremellomycetes</taxon>
        <taxon>Tremellales</taxon>
        <taxon>Cryptococcaceae</taxon>
        <taxon>Kwoniella</taxon>
    </lineage>
</organism>
<proteinExistence type="predicted"/>
<dbReference type="PROSITE" id="PS00678">
    <property type="entry name" value="WD_REPEATS_1"/>
    <property type="match status" value="2"/>
</dbReference>
<keyword evidence="1 3" id="KW-0853">WD repeat</keyword>
<feature type="compositionally biased region" description="Polar residues" evidence="4">
    <location>
        <begin position="1"/>
        <end position="20"/>
    </location>
</feature>